<feature type="region of interest" description="Disordered" evidence="1">
    <location>
        <begin position="131"/>
        <end position="186"/>
    </location>
</feature>
<reference evidence="2 3" key="1">
    <citation type="submission" date="2017-03" db="EMBL/GenBank/DDBJ databases">
        <title>Genomes of endolithic fungi from Antarctica.</title>
        <authorList>
            <person name="Coleine C."/>
            <person name="Masonjones S."/>
            <person name="Stajich J.E."/>
        </authorList>
    </citation>
    <scope>NUCLEOTIDE SEQUENCE [LARGE SCALE GENOMIC DNA]</scope>
    <source>
        <strain evidence="2 3">CCFEE 6314</strain>
    </source>
</reference>
<dbReference type="OrthoDB" id="5418774at2759"/>
<dbReference type="AlphaFoldDB" id="A0A438MVF8"/>
<name>A0A438MVF8_EXOME</name>
<sequence>MVKVAENRVIDLDVFPDDPKGDRLAEQTRTAIAGKVPQSESEGVPSNAQNAVTALGGTLGGGIKGVVDTLGNTVGAVGEGLTGTVQGVGDGLGSTIQYVGGTVGAGALMSGKQGEHDEAVDVQKQNLQKAAGKSEEIESDLPATVQKHSKDANAAAKETAKHTTHQVGGLEHQPEDKVAGLSSSSS</sequence>
<evidence type="ECO:0000256" key="1">
    <source>
        <dbReference type="SAM" id="MobiDB-lite"/>
    </source>
</evidence>
<evidence type="ECO:0000313" key="2">
    <source>
        <dbReference type="EMBL" id="RVX67742.1"/>
    </source>
</evidence>
<gene>
    <name evidence="2" type="ORF">B0A52_07865</name>
</gene>
<evidence type="ECO:0000313" key="3">
    <source>
        <dbReference type="Proteomes" id="UP000288859"/>
    </source>
</evidence>
<proteinExistence type="predicted"/>
<organism evidence="2 3">
    <name type="scientific">Exophiala mesophila</name>
    <name type="common">Black yeast-like fungus</name>
    <dbReference type="NCBI Taxonomy" id="212818"/>
    <lineage>
        <taxon>Eukaryota</taxon>
        <taxon>Fungi</taxon>
        <taxon>Dikarya</taxon>
        <taxon>Ascomycota</taxon>
        <taxon>Pezizomycotina</taxon>
        <taxon>Eurotiomycetes</taxon>
        <taxon>Chaetothyriomycetidae</taxon>
        <taxon>Chaetothyriales</taxon>
        <taxon>Herpotrichiellaceae</taxon>
        <taxon>Exophiala</taxon>
    </lineage>
</organism>
<comment type="caution">
    <text evidence="2">The sequence shown here is derived from an EMBL/GenBank/DDBJ whole genome shotgun (WGS) entry which is preliminary data.</text>
</comment>
<protein>
    <recommendedName>
        <fullName evidence="4">CsbD-like domain-containing protein</fullName>
    </recommendedName>
</protein>
<evidence type="ECO:0008006" key="4">
    <source>
        <dbReference type="Google" id="ProtNLM"/>
    </source>
</evidence>
<accession>A0A438MVF8</accession>
<dbReference type="Proteomes" id="UP000288859">
    <property type="component" value="Unassembled WGS sequence"/>
</dbReference>
<dbReference type="EMBL" id="NAJM01000045">
    <property type="protein sequence ID" value="RVX67742.1"/>
    <property type="molecule type" value="Genomic_DNA"/>
</dbReference>